<keyword evidence="5" id="KW-0812">Transmembrane</keyword>
<dbReference type="Pfam" id="PF00023">
    <property type="entry name" value="Ank"/>
    <property type="match status" value="1"/>
</dbReference>
<feature type="transmembrane region" description="Helical" evidence="5">
    <location>
        <begin position="2742"/>
        <end position="2763"/>
    </location>
</feature>
<dbReference type="Proteomes" id="UP000323011">
    <property type="component" value="Unassembled WGS sequence"/>
</dbReference>
<dbReference type="InterPro" id="IPR028994">
    <property type="entry name" value="Integrin_alpha_N"/>
</dbReference>
<comment type="caution">
    <text evidence="7">The sequence shown here is derived from an EMBL/GenBank/DDBJ whole genome shotgun (WGS) entry which is preliminary data.</text>
</comment>
<dbReference type="Pfam" id="PF01833">
    <property type="entry name" value="TIG"/>
    <property type="match status" value="3"/>
</dbReference>
<feature type="transmembrane region" description="Helical" evidence="5">
    <location>
        <begin position="2614"/>
        <end position="2632"/>
    </location>
</feature>
<keyword evidence="1" id="KW-0677">Repeat</keyword>
<dbReference type="CDD" id="cd00603">
    <property type="entry name" value="IPT_PCSR"/>
    <property type="match status" value="1"/>
</dbReference>
<feature type="domain" description="IPT/TIG" evidence="6">
    <location>
        <begin position="1958"/>
        <end position="2038"/>
    </location>
</feature>
<feature type="repeat" description="ANK" evidence="3">
    <location>
        <begin position="2990"/>
        <end position="3022"/>
    </location>
</feature>
<sequence length="3060" mass="310528">MEAGTAVRIPPATSASGYAGFGSCFALMGDLDGNGFGDLMVGHRGAGSFVGSGAVDILYLAKGGAVKSRVTHSKTAGAFQYRTRDLDLLGDACVCSLDTDLDGDSSTIECFVSATGDWTGGVAYERYAQGAVWSVRFTKSSGASAISPVAFNNAYLPIRNLGFVNNFEFGSALAILGGSASALRLAVGMQGHSIDSNGDRDGKVHILTISSSGRAVSGVGPALSRESSNMPSAIKTALSSSRDLYIGAALVSAGDIDGDGSPDLFVGAFGVTGIRTKQGAILLFLLTPSGDLKSADLLRFHEDVPTISSVYTGAADVGKSLAGTGDLLGTGGQVFLTGLPIAYSSTTTESGGVLTFAVDGAQRFPNFTAVQLSTGDDSASFSAAAREHDQLGMVVGVARGTLDGGIAPIPAGGVSIPYSNGTDWDSIVVLLGGEVQRNAVVLAELRVQRPSLALPHAAGSGVPLHGADDGPATLQTALCCFAPLPAESQLQLPTALRITARIDGRGVPIDTSVPPNVSLVVPEPVVAASIPPEFGQATAYPGLSKSQPALVSPSQGLVSTPGAEVLCADAAWDKVSPSGVEANLTCSPPGGIGHGFAVRVRWSVRSAPAGLLTRHRITTSHRYVAMSPPQLTGLELPPEQSRSRNLDAAPWSFNVTGTGFGQEQAGQRVVVDGVQCRLTTFLGPGRLRCSLPPSRLDARSRGFVTVRVEAGGQVSIGGLPLRLAPPGIGCAIIPAPAAQGEAASLDPARPTNITIVGRNFGNDTSLRVSGLLVGGAPSSPLVFIPEVGAIKTAWVECREPRRQSDTVVTCMLPPVPGAFVRVVAHAIVEDGSGDGGASNEVPTIPDEGDDSSGFAPVGPLCSAPPSGFVAVHASSGASGVVLPFRNSTILSVRRVASAVDGIREQVVVRSGAEEGPVVEVLAGAAAVAEAAAEEASPLSPTAGVLFDVLPSAGGGTLLLAGQGFGNMSLLTSTRVMAAGGDGSLLASSWRLFLVPSPRFVLTPPPAAATPEASDLGAAWALGGPRAPAGTSLALHPACPNANPLPPSEPASPVLPRIEAAAGSTLVLDDTHILVLNSPAGVGWGYVATVEIATGIAAAASAVSGAVPPTARTTVLITGEGFGPPAAASASDLRVWIGCAPCSDASVIDDTRVTCVAELSAGVDLPVTAELGGRIDSGSALVSAHPANASDSRGVASYAEPAVASVVPPYVLGSESITAGPLEVSGVNLGSRADLVREVTVDNVACAGVVWQGPTRLVCGSINTSLLVDGVVVVSVANARSSALARVLDVDAYPRVNVVVSGQEAPASPGLAGTRVVFDVNGMGRDAEVDLASVRVGAYPCARPELSSSGSRLSCTLSGGIGAGLRVHVRTAAGRETAPNGLFSFEPPVVTTAAPLRLLRGAWAGTGPAPADVQDFNVTIRGRALAGHRVAGAGVPAAPTVAIGGIPCAVTSAESFPGAEDLIECSLPPGAWTGDYITVTAAGRSASLRAEFAPAPRVVALSMPSSRPTAQGWELGITVEGVGWHNTSGLASGGGSGVAWDPAPPDVFVGGVPCASLSVPQGSSSTGEAVRELLCQVAPGAGSGLAVELETSTGLRAAAASTVSFDEVVIVDVQPRAVPPGQTNAQTFTLTLSPFPAMPVGTADASSTAGSSIRRNVSLVSVGGVDCPVQSVELTGAAEGGGSAVLVRCRAVVSEASRSVVEVALTGPVSRAGDLRTVVISDPSGFRPSSRPRIVSAEPSDGLAVTGGDVVNVTLASVGAAADVVSALMIGGRAAHIVSSETGEDASTGEALLRLRVRTPVGSGREVVVSAHLVTGLVLGDESSGLGVVVAYDAPQLSSVTWAEPGRALLAGSNLTSVVVRGRSLPPPAVVAALSEVAGSEGLSLQVTDGLGWSAECERGLLEGESDEELRCALLSLVWPLADLGEASTSGVRFVLSIGGFTAASPSLLAIRRPSVVFLLPASGPQSGGFEATVKGSGLGSHPSQVQAVTLAGRPAKVISAADDTSSLTVSVPAGFGSLVPLEVVLANGQRGQASVFSYESPRLSRVSPSYIIHGFRGTLTVTMTGQSLGPDAGAAAAIVAHVGGRACDSVRWVSANEAECAIDVVSDAQFPQRDASLSLASAAFRLEDAFDAMAAPCVEMVTPQTARSGQILLVVGTGFGRVAADVADVRVGSVACSAWSMQSPTALSCVVPPEASHPDGGTFGLPVTVTLASGSRSGAQSAEPGGSCVDVLPGPGGGVSSPPGVAPEALFTYAGRGRSPAVACWGVAGNRQPGFASSVLASWRCVPSGLQAALPEEELTSMDLQLEDVGGGNGTTQTMPPAAIKASRTAADATLADVEAAVARGLPEPARLTSVSTFEFAVSGAPDTPTVVIVSKLDVEWPASLLSLFDVFDASSSVSADTLSVDCLLQSPLEAQSIGDRPFVIKAALSLLVPAAVIGTLLLVAAIAFRVSQAAKRRARAAQGFRQSTAPTLAVAQLERAAPCNRLDAASDAPSTGRAEPAAGWVRSVQTWSLIAAMLLTFVVQSSSTRTALRLLTCVGIGDIDWEVQNVATECEYGGPPTLPGVRCGDGRGAILQAAQANGAIRRHLAADLGIDCTDREAQPYIYGLGLTSFLAYGLGVPLAGVLLLIAYRKRLDDASIQARLGFLYLSFRPHGYLWENLVILRKTLLAVSTVFLAPLGPSIQATASSLVLGGFIAAQAAARPYKAKLLNQAELASLLACHATMLGGLMLAAVSPAESPGFFGGVAAAVVAVNVACLAMFARAFLWALHKDGIVSSADMAAPAMDTNDLGKALWEAAKEGNTAEARRLLDERAPVDWQNDDADGTTALMAAARHGHNDTVELLLDRGADLGATGSYGTTALTAAAAGGSKATVELLLDRGADLAAKDRMGYTVLMAAAARGHKDTVELLLDRGADLAAKDSMGYTVLMAAAARGHTDTVELLLDRGADLAASDRDGKTALMRAASSGNKDMVKLLLDRGADLAAKDSGCRTVLMAAVDGGRVDTVELLLDCGADLNSRDMSGNDAFNFCINDSCARVLRSAERIQRWHRRRLLVMWER</sequence>
<evidence type="ECO:0000259" key="6">
    <source>
        <dbReference type="Pfam" id="PF01833"/>
    </source>
</evidence>
<dbReference type="PROSITE" id="PS50088">
    <property type="entry name" value="ANK_REPEAT"/>
    <property type="match status" value="6"/>
</dbReference>
<dbReference type="Gene3D" id="1.25.40.20">
    <property type="entry name" value="Ankyrin repeat-containing domain"/>
    <property type="match status" value="3"/>
</dbReference>
<feature type="repeat" description="ANK" evidence="3">
    <location>
        <begin position="2957"/>
        <end position="2989"/>
    </location>
</feature>
<dbReference type="SUPFAM" id="SSF48403">
    <property type="entry name" value="Ankyrin repeat"/>
    <property type="match status" value="1"/>
</dbReference>
<feature type="domain" description="IPT/TIG" evidence="6">
    <location>
        <begin position="2136"/>
        <end position="2215"/>
    </location>
</feature>
<proteinExistence type="predicted"/>
<gene>
    <name evidence="7" type="ORF">FNF29_02617</name>
</gene>
<dbReference type="PROSITE" id="PS50297">
    <property type="entry name" value="ANK_REP_REGION"/>
    <property type="match status" value="6"/>
</dbReference>
<dbReference type="PANTHER" id="PTHR24166">
    <property type="entry name" value="ROLLING PEBBLES, ISOFORM B"/>
    <property type="match status" value="1"/>
</dbReference>
<feature type="transmembrane region" description="Helical" evidence="5">
    <location>
        <begin position="2684"/>
        <end position="2703"/>
    </location>
</feature>
<evidence type="ECO:0000256" key="4">
    <source>
        <dbReference type="PROSITE-ProRule" id="PRU00803"/>
    </source>
</evidence>
<accession>A0A5A8CNU7</accession>
<dbReference type="PROSITE" id="PS51470">
    <property type="entry name" value="FG_GAP"/>
    <property type="match status" value="1"/>
</dbReference>
<dbReference type="Pfam" id="PF12796">
    <property type="entry name" value="Ank_2"/>
    <property type="match status" value="2"/>
</dbReference>
<dbReference type="InterPro" id="IPR036770">
    <property type="entry name" value="Ankyrin_rpt-contain_sf"/>
</dbReference>
<evidence type="ECO:0000256" key="3">
    <source>
        <dbReference type="PROSITE-ProRule" id="PRU00023"/>
    </source>
</evidence>
<dbReference type="InterPro" id="IPR013783">
    <property type="entry name" value="Ig-like_fold"/>
</dbReference>
<dbReference type="InterPro" id="IPR002110">
    <property type="entry name" value="Ankyrin_rpt"/>
</dbReference>
<dbReference type="Gene3D" id="2.130.10.130">
    <property type="entry name" value="Integrin alpha, N-terminal"/>
    <property type="match status" value="2"/>
</dbReference>
<keyword evidence="8" id="KW-1185">Reference proteome</keyword>
<evidence type="ECO:0000313" key="7">
    <source>
        <dbReference type="EMBL" id="KAA0154398.1"/>
    </source>
</evidence>
<organism evidence="7 8">
    <name type="scientific">Cafeteria roenbergensis</name>
    <name type="common">Marine flagellate</name>
    <dbReference type="NCBI Taxonomy" id="33653"/>
    <lineage>
        <taxon>Eukaryota</taxon>
        <taxon>Sar</taxon>
        <taxon>Stramenopiles</taxon>
        <taxon>Bigyra</taxon>
        <taxon>Opalozoa</taxon>
        <taxon>Bicosoecida</taxon>
        <taxon>Cafeteriaceae</taxon>
        <taxon>Cafeteria</taxon>
    </lineage>
</organism>
<feature type="repeat" description="ANK" evidence="3">
    <location>
        <begin position="2858"/>
        <end position="2890"/>
    </location>
</feature>
<dbReference type="Gene3D" id="2.60.40.10">
    <property type="entry name" value="Immunoglobulins"/>
    <property type="match status" value="2"/>
</dbReference>
<protein>
    <recommendedName>
        <fullName evidence="6">IPT/TIG domain-containing protein</fullName>
    </recommendedName>
</protein>
<dbReference type="EMBL" id="VLTN01000012">
    <property type="protein sequence ID" value="KAA0154398.1"/>
    <property type="molecule type" value="Genomic_DNA"/>
</dbReference>
<feature type="repeat" description="ANK" evidence="3">
    <location>
        <begin position="2891"/>
        <end position="2923"/>
    </location>
</feature>
<keyword evidence="2 3" id="KW-0040">ANK repeat</keyword>
<dbReference type="InterPro" id="IPR050889">
    <property type="entry name" value="Dendritic_Spine_Reg/Scaffold"/>
</dbReference>
<feature type="transmembrane region" description="Helical" evidence="5">
    <location>
        <begin position="2427"/>
        <end position="2449"/>
    </location>
</feature>
<dbReference type="SUPFAM" id="SSF81296">
    <property type="entry name" value="E set domains"/>
    <property type="match status" value="3"/>
</dbReference>
<feature type="domain" description="IPT/TIG" evidence="6">
    <location>
        <begin position="1108"/>
        <end position="1177"/>
    </location>
</feature>
<dbReference type="SMART" id="SM00248">
    <property type="entry name" value="ANK"/>
    <property type="match status" value="7"/>
</dbReference>
<dbReference type="SUPFAM" id="SSF69318">
    <property type="entry name" value="Integrin alpha N-terminal domain"/>
    <property type="match status" value="1"/>
</dbReference>
<feature type="transmembrane region" description="Helical" evidence="5">
    <location>
        <begin position="2715"/>
        <end position="2736"/>
    </location>
</feature>
<keyword evidence="5" id="KW-1133">Transmembrane helix</keyword>
<dbReference type="InterPro" id="IPR013519">
    <property type="entry name" value="Int_alpha_beta-p"/>
</dbReference>
<feature type="repeat" description="ANK" evidence="3">
    <location>
        <begin position="2924"/>
        <end position="2956"/>
    </location>
</feature>
<dbReference type="SMART" id="SM00191">
    <property type="entry name" value="Int_alpha"/>
    <property type="match status" value="2"/>
</dbReference>
<keyword evidence="5" id="KW-0472">Membrane</keyword>
<feature type="repeat" description="ANK" evidence="3">
    <location>
        <begin position="2825"/>
        <end position="2857"/>
    </location>
</feature>
<dbReference type="InterPro" id="IPR014756">
    <property type="entry name" value="Ig_E-set"/>
</dbReference>
<evidence type="ECO:0000256" key="1">
    <source>
        <dbReference type="ARBA" id="ARBA00022737"/>
    </source>
</evidence>
<evidence type="ECO:0000313" key="8">
    <source>
        <dbReference type="Proteomes" id="UP000323011"/>
    </source>
</evidence>
<feature type="repeat" description="FG-GAP" evidence="4">
    <location>
        <begin position="232"/>
        <end position="293"/>
    </location>
</feature>
<evidence type="ECO:0000256" key="5">
    <source>
        <dbReference type="SAM" id="Phobius"/>
    </source>
</evidence>
<dbReference type="PANTHER" id="PTHR24166:SF48">
    <property type="entry name" value="PROTEIN VAPYRIN"/>
    <property type="match status" value="1"/>
</dbReference>
<reference evidence="7 8" key="1">
    <citation type="submission" date="2019-07" db="EMBL/GenBank/DDBJ databases">
        <title>Genomes of Cafeteria roenbergensis.</title>
        <authorList>
            <person name="Fischer M.G."/>
            <person name="Hackl T."/>
            <person name="Roman M."/>
        </authorList>
    </citation>
    <scope>NUCLEOTIDE SEQUENCE [LARGE SCALE GENOMIC DNA]</scope>
    <source>
        <strain evidence="7 8">BVI</strain>
    </source>
</reference>
<dbReference type="InterPro" id="IPR002909">
    <property type="entry name" value="IPT_dom"/>
</dbReference>
<evidence type="ECO:0000256" key="2">
    <source>
        <dbReference type="ARBA" id="ARBA00023043"/>
    </source>
</evidence>
<name>A0A5A8CNU7_CAFRO</name>